<accession>A0A543CKU3</accession>
<comment type="caution">
    <text evidence="2">The sequence shown here is derived from an EMBL/GenBank/DDBJ whole genome shotgun (WGS) entry which is preliminary data.</text>
</comment>
<evidence type="ECO:0000313" key="2">
    <source>
        <dbReference type="EMBL" id="TQL97699.1"/>
    </source>
</evidence>
<keyword evidence="3" id="KW-1185">Reference proteome</keyword>
<dbReference type="AlphaFoldDB" id="A0A543CKU3"/>
<reference evidence="2 3" key="1">
    <citation type="submission" date="2019-06" db="EMBL/GenBank/DDBJ databases">
        <title>Sequencing the genomes of 1000 actinobacteria strains.</title>
        <authorList>
            <person name="Klenk H.-P."/>
        </authorList>
    </citation>
    <scope>NUCLEOTIDE SEQUENCE [LARGE SCALE GENOMIC DNA]</scope>
    <source>
        <strain evidence="2 3">DSM 102200</strain>
    </source>
</reference>
<protein>
    <submittedName>
        <fullName evidence="2">Uncharacterized protein</fullName>
    </submittedName>
</protein>
<dbReference type="RefSeq" id="WP_141956395.1">
    <property type="nucleotide sequence ID" value="NZ_VFOZ01000001.1"/>
</dbReference>
<dbReference type="EMBL" id="VFOZ01000001">
    <property type="protein sequence ID" value="TQL97699.1"/>
    <property type="molecule type" value="Genomic_DNA"/>
</dbReference>
<evidence type="ECO:0000313" key="3">
    <source>
        <dbReference type="Proteomes" id="UP000316096"/>
    </source>
</evidence>
<dbReference type="Proteomes" id="UP000316096">
    <property type="component" value="Unassembled WGS sequence"/>
</dbReference>
<gene>
    <name evidence="2" type="ORF">FB559_3300</name>
</gene>
<proteinExistence type="predicted"/>
<feature type="region of interest" description="Disordered" evidence="1">
    <location>
        <begin position="58"/>
        <end position="84"/>
    </location>
</feature>
<name>A0A543CKU3_9ACTN</name>
<organism evidence="2 3">
    <name type="scientific">Actinoallomurus bryophytorum</name>
    <dbReference type="NCBI Taxonomy" id="1490222"/>
    <lineage>
        <taxon>Bacteria</taxon>
        <taxon>Bacillati</taxon>
        <taxon>Actinomycetota</taxon>
        <taxon>Actinomycetes</taxon>
        <taxon>Streptosporangiales</taxon>
        <taxon>Thermomonosporaceae</taxon>
        <taxon>Actinoallomurus</taxon>
    </lineage>
</organism>
<evidence type="ECO:0000256" key="1">
    <source>
        <dbReference type="SAM" id="MobiDB-lite"/>
    </source>
</evidence>
<sequence length="84" mass="8797">MTVVIVGLGLAVFALVLVGLVIAGTQREAPWSALETKPPTPLAGFARSVLGLHVRKSPTDRTLPVAPRSADDSPEALTSLSPRR</sequence>